<dbReference type="Proteomes" id="UP001214576">
    <property type="component" value="Unassembled WGS sequence"/>
</dbReference>
<comment type="caution">
    <text evidence="2">The sequence shown here is derived from an EMBL/GenBank/DDBJ whole genome shotgun (WGS) entry which is preliminary data.</text>
</comment>
<reference evidence="2" key="1">
    <citation type="submission" date="2022-03" db="EMBL/GenBank/DDBJ databases">
        <title>Genomic analyses of argali, domestic sheep and their hybrids provide insights into chromosomal evolution, heterosis and genetic basis of agronomic traits.</title>
        <authorList>
            <person name="Li M."/>
        </authorList>
    </citation>
    <scope>NUCLEOTIDE SEQUENCE</scope>
    <source>
        <strain evidence="2">CAU-MHL-2022a</strain>
        <tissue evidence="2">Skin</tissue>
    </source>
</reference>
<proteinExistence type="predicted"/>
<evidence type="ECO:0000313" key="3">
    <source>
        <dbReference type="Proteomes" id="UP001214576"/>
    </source>
</evidence>
<keyword evidence="3" id="KW-1185">Reference proteome</keyword>
<dbReference type="EMBL" id="JAKZEL010000023">
    <property type="protein sequence ID" value="KAI4531574.1"/>
    <property type="molecule type" value="Genomic_DNA"/>
</dbReference>
<accession>A0AAD4TSQ5</accession>
<organism evidence="2 3">
    <name type="scientific">Ovis ammon polii</name>
    <dbReference type="NCBI Taxonomy" id="230172"/>
    <lineage>
        <taxon>Eukaryota</taxon>
        <taxon>Metazoa</taxon>
        <taxon>Chordata</taxon>
        <taxon>Craniata</taxon>
        <taxon>Vertebrata</taxon>
        <taxon>Euteleostomi</taxon>
        <taxon>Mammalia</taxon>
        <taxon>Eutheria</taxon>
        <taxon>Laurasiatheria</taxon>
        <taxon>Artiodactyla</taxon>
        <taxon>Ruminantia</taxon>
        <taxon>Pecora</taxon>
        <taxon>Bovidae</taxon>
        <taxon>Caprinae</taxon>
        <taxon>Ovis</taxon>
    </lineage>
</organism>
<dbReference type="AlphaFoldDB" id="A0AAD4TSQ5"/>
<feature type="compositionally biased region" description="Polar residues" evidence="1">
    <location>
        <begin position="84"/>
        <end position="93"/>
    </location>
</feature>
<feature type="region of interest" description="Disordered" evidence="1">
    <location>
        <begin position="70"/>
        <end position="127"/>
    </location>
</feature>
<evidence type="ECO:0000313" key="2">
    <source>
        <dbReference type="EMBL" id="KAI4531574.1"/>
    </source>
</evidence>
<protein>
    <submittedName>
        <fullName evidence="2">Uncharacterized protein</fullName>
    </submittedName>
</protein>
<gene>
    <name evidence="2" type="ORF">MG293_018088</name>
</gene>
<evidence type="ECO:0000256" key="1">
    <source>
        <dbReference type="SAM" id="MobiDB-lite"/>
    </source>
</evidence>
<name>A0AAD4TSQ5_OVIAM</name>
<feature type="compositionally biased region" description="Polar residues" evidence="1">
    <location>
        <begin position="142"/>
        <end position="161"/>
    </location>
</feature>
<sequence length="179" mass="19366">MSEGICASGAAREPKVNGGAARSNRMSREEDGFLGGFLAKKKSNEESITGRAVIPRYSCVECGQREALAGLQRHPPQHHALEDQTPSNSSAPSPKQAEGNILEMKLDRPPSRGSGSPGKGFRRIDEDIVEESKPDLWNQRFQLQPLHSDSGVSAVTTTSSCLPEDEDMETQGESAFTLQ</sequence>
<feature type="region of interest" description="Disordered" evidence="1">
    <location>
        <begin position="142"/>
        <end position="179"/>
    </location>
</feature>
<feature type="region of interest" description="Disordered" evidence="1">
    <location>
        <begin position="1"/>
        <end position="30"/>
    </location>
</feature>